<feature type="transmembrane region" description="Helical" evidence="6">
    <location>
        <begin position="256"/>
        <end position="281"/>
    </location>
</feature>
<accession>A0A8J6TWS0</accession>
<dbReference type="EMBL" id="JACRTL010000001">
    <property type="protein sequence ID" value="MBC8610135.1"/>
    <property type="molecule type" value="Genomic_DNA"/>
</dbReference>
<dbReference type="RefSeq" id="WP_158662585.1">
    <property type="nucleotide sequence ID" value="NZ_FYDD01000003.1"/>
</dbReference>
<dbReference type="GO" id="GO:0005886">
    <property type="term" value="C:plasma membrane"/>
    <property type="evidence" value="ECO:0007669"/>
    <property type="project" value="UniProtKB-SubCell"/>
</dbReference>
<protein>
    <submittedName>
        <fullName evidence="7">Polysaccharide biosynthesis protein</fullName>
    </submittedName>
</protein>
<keyword evidence="5 6" id="KW-0472">Membrane</keyword>
<dbReference type="InterPro" id="IPR050833">
    <property type="entry name" value="Poly_Biosynth_Transport"/>
</dbReference>
<sequence length="571" mass="61825">MGNTKKQNFIQGASILMVSMIIVKVVGAVFKIPLTNVLDATGMAYFNSSYQLFTTIYALTVTGLASAVARMVAACSTKGRYRDCRKILRTVQIIFISLGLFGALLMLVFSRGFSSLIEMENARYAIMAMAPTIIFSCMMASYRGYYEGLRNMTPTAVSQVVEVICKLIVGLLFAYAVIAYAKGQFHDTGMVFGTKVLTESDAVSIALPFAAAGAMLGISFSTLAGFLYMLIHYRRSGDGITKEELRNSPPPVRTKAIVFTLIKTALPITLSSVALTLTNLIDVMTVSNRLQSTYLANQSFFDNLYGQYLGAGQEMHTFLYGTYTTALTYFSLVSAFTSLFGKSALPNITSAWVDRDRKSLKTNMESILRMTALIAFPAGIGISVLSRQIIMLFHGSKPGLVAATPDSLRLLGIAAIFLAFTTPIYAILQGVGRFDLPLKFIMIGAFIKITTNFIMVGIPQLNVTGAAIGSFLCYFTIVVLCLVWLTRITGVHLSYFKILGKPLIGALACGGTAYLVSQISDSKLITIASIAAAGAVYVVIILLIRAVPKSDILMMPKGAKIAALMEKLHLL</sequence>
<dbReference type="InterPro" id="IPR002797">
    <property type="entry name" value="Polysacc_synth"/>
</dbReference>
<evidence type="ECO:0000256" key="1">
    <source>
        <dbReference type="ARBA" id="ARBA00004651"/>
    </source>
</evidence>
<evidence type="ECO:0000256" key="4">
    <source>
        <dbReference type="ARBA" id="ARBA00022989"/>
    </source>
</evidence>
<evidence type="ECO:0000256" key="5">
    <source>
        <dbReference type="ARBA" id="ARBA00023136"/>
    </source>
</evidence>
<reference evidence="7" key="1">
    <citation type="submission" date="2020-08" db="EMBL/GenBank/DDBJ databases">
        <title>Genome public.</title>
        <authorList>
            <person name="Liu C."/>
            <person name="Sun Q."/>
        </authorList>
    </citation>
    <scope>NUCLEOTIDE SEQUENCE</scope>
    <source>
        <strain evidence="7">NSJ-15</strain>
    </source>
</reference>
<dbReference type="InterPro" id="IPR024923">
    <property type="entry name" value="PG_synth_SpoVB"/>
</dbReference>
<dbReference type="PANTHER" id="PTHR30250">
    <property type="entry name" value="PST FAMILY PREDICTED COLANIC ACID TRANSPORTER"/>
    <property type="match status" value="1"/>
</dbReference>
<dbReference type="Proteomes" id="UP000632659">
    <property type="component" value="Unassembled WGS sequence"/>
</dbReference>
<dbReference type="PIRSF" id="PIRSF038958">
    <property type="entry name" value="PG_synth_SpoVB"/>
    <property type="match status" value="1"/>
</dbReference>
<evidence type="ECO:0000313" key="7">
    <source>
        <dbReference type="EMBL" id="MBC8610135.1"/>
    </source>
</evidence>
<evidence type="ECO:0000256" key="2">
    <source>
        <dbReference type="ARBA" id="ARBA00022475"/>
    </source>
</evidence>
<feature type="transmembrane region" description="Helical" evidence="6">
    <location>
        <begin position="326"/>
        <end position="345"/>
    </location>
</feature>
<evidence type="ECO:0000313" key="8">
    <source>
        <dbReference type="Proteomes" id="UP000632659"/>
    </source>
</evidence>
<gene>
    <name evidence="7" type="ORF">H8702_03220</name>
</gene>
<dbReference type="AlphaFoldDB" id="A0A8J6TWS0"/>
<evidence type="ECO:0000256" key="3">
    <source>
        <dbReference type="ARBA" id="ARBA00022692"/>
    </source>
</evidence>
<comment type="caution">
    <text evidence="7">The sequence shown here is derived from an EMBL/GenBank/DDBJ whole genome shotgun (WGS) entry which is preliminary data.</text>
</comment>
<feature type="transmembrane region" description="Helical" evidence="6">
    <location>
        <begin position="498"/>
        <end position="519"/>
    </location>
</feature>
<dbReference type="OrthoDB" id="9775950at2"/>
<organism evidence="7 8">
    <name type="scientific">Massiliimalia timonensis</name>
    <dbReference type="NCBI Taxonomy" id="1987501"/>
    <lineage>
        <taxon>Bacteria</taxon>
        <taxon>Bacillati</taxon>
        <taxon>Bacillota</taxon>
        <taxon>Clostridia</taxon>
        <taxon>Eubacteriales</taxon>
        <taxon>Oscillospiraceae</taxon>
        <taxon>Massiliimalia</taxon>
    </lineage>
</organism>
<dbReference type="GO" id="GO:0042910">
    <property type="term" value="F:xenobiotic transmembrane transporter activity"/>
    <property type="evidence" value="ECO:0007669"/>
    <property type="project" value="InterPro"/>
</dbReference>
<proteinExistence type="predicted"/>
<keyword evidence="8" id="KW-1185">Reference proteome</keyword>
<feature type="transmembrane region" description="Helical" evidence="6">
    <location>
        <begin position="163"/>
        <end position="182"/>
    </location>
</feature>
<keyword evidence="2" id="KW-1003">Cell membrane</keyword>
<dbReference type="CDD" id="cd13124">
    <property type="entry name" value="MATE_SpoVB_like"/>
    <property type="match status" value="1"/>
</dbReference>
<dbReference type="PANTHER" id="PTHR30250:SF21">
    <property type="entry name" value="LIPID II FLIPPASE MURJ"/>
    <property type="match status" value="1"/>
</dbReference>
<feature type="transmembrane region" description="Helical" evidence="6">
    <location>
        <begin position="410"/>
        <end position="428"/>
    </location>
</feature>
<comment type="subcellular location">
    <subcellularLocation>
        <location evidence="1">Cell membrane</location>
        <topology evidence="1">Multi-pass membrane protein</topology>
    </subcellularLocation>
</comment>
<feature type="transmembrane region" description="Helical" evidence="6">
    <location>
        <begin position="366"/>
        <end position="390"/>
    </location>
</feature>
<feature type="transmembrane region" description="Helical" evidence="6">
    <location>
        <begin position="464"/>
        <end position="486"/>
    </location>
</feature>
<feature type="transmembrane region" description="Helical" evidence="6">
    <location>
        <begin position="90"/>
        <end position="110"/>
    </location>
</feature>
<dbReference type="InterPro" id="IPR002528">
    <property type="entry name" value="MATE_fam"/>
</dbReference>
<feature type="transmembrane region" description="Helical" evidence="6">
    <location>
        <begin position="12"/>
        <end position="30"/>
    </location>
</feature>
<evidence type="ECO:0000256" key="6">
    <source>
        <dbReference type="SAM" id="Phobius"/>
    </source>
</evidence>
<feature type="transmembrane region" description="Helical" evidence="6">
    <location>
        <begin position="440"/>
        <end position="458"/>
    </location>
</feature>
<feature type="transmembrane region" description="Helical" evidence="6">
    <location>
        <begin position="525"/>
        <end position="547"/>
    </location>
</feature>
<dbReference type="Pfam" id="PF01554">
    <property type="entry name" value="MatE"/>
    <property type="match status" value="1"/>
</dbReference>
<keyword evidence="4 6" id="KW-1133">Transmembrane helix</keyword>
<keyword evidence="3 6" id="KW-0812">Transmembrane</keyword>
<name>A0A8J6TWS0_9FIRM</name>
<feature type="transmembrane region" description="Helical" evidence="6">
    <location>
        <begin position="202"/>
        <end position="231"/>
    </location>
</feature>
<dbReference type="GO" id="GO:0015297">
    <property type="term" value="F:antiporter activity"/>
    <property type="evidence" value="ECO:0007669"/>
    <property type="project" value="InterPro"/>
</dbReference>
<dbReference type="Pfam" id="PF01943">
    <property type="entry name" value="Polysacc_synt"/>
    <property type="match status" value="1"/>
</dbReference>
<feature type="transmembrane region" description="Helical" evidence="6">
    <location>
        <begin position="122"/>
        <end position="142"/>
    </location>
</feature>
<feature type="transmembrane region" description="Helical" evidence="6">
    <location>
        <begin position="50"/>
        <end position="69"/>
    </location>
</feature>